<keyword evidence="7" id="KW-0150">Chloroplast</keyword>
<dbReference type="PANTHER" id="PTHR39080:SF1">
    <property type="entry name" value="LARGE RIBOSOMAL SUBUNIT PROTEIN BL28A"/>
    <property type="match status" value="1"/>
</dbReference>
<dbReference type="GO" id="GO:0006412">
    <property type="term" value="P:translation"/>
    <property type="evidence" value="ECO:0007669"/>
    <property type="project" value="UniProtKB-UniRule"/>
</dbReference>
<dbReference type="GO" id="GO:0005840">
    <property type="term" value="C:ribosome"/>
    <property type="evidence" value="ECO:0007669"/>
    <property type="project" value="UniProtKB-KW"/>
</dbReference>
<evidence type="ECO:0000256" key="2">
    <source>
        <dbReference type="ARBA" id="ARBA00022980"/>
    </source>
</evidence>
<gene>
    <name evidence="5 7" type="primary">rpl28</name>
</gene>
<evidence type="ECO:0000256" key="1">
    <source>
        <dbReference type="ARBA" id="ARBA00008760"/>
    </source>
</evidence>
<keyword evidence="2 5" id="KW-0689">Ribosomal protein</keyword>
<dbReference type="RefSeq" id="YP_009393075.1">
    <property type="nucleotide sequence ID" value="NC_035266.1"/>
</dbReference>
<dbReference type="GeneID" id="33354714"/>
<evidence type="ECO:0000256" key="4">
    <source>
        <dbReference type="ARBA" id="ARBA00035265"/>
    </source>
</evidence>
<evidence type="ECO:0000256" key="6">
    <source>
        <dbReference type="SAM" id="MobiDB-lite"/>
    </source>
</evidence>
<comment type="subcellular location">
    <subcellularLocation>
        <location evidence="5">Plastid</location>
        <location evidence="5">Chloroplast</location>
    </subcellularLocation>
</comment>
<protein>
    <recommendedName>
        <fullName evidence="4 5">Large ribosomal subunit protein bL28c</fullName>
    </recommendedName>
</protein>
<dbReference type="Gene3D" id="2.30.170.40">
    <property type="entry name" value="Ribosomal protein L28/L24"/>
    <property type="match status" value="1"/>
</dbReference>
<dbReference type="AlphaFoldDB" id="A0A1Z1M6B6"/>
<dbReference type="InterPro" id="IPR050096">
    <property type="entry name" value="Bacterial_rp_bL28"/>
</dbReference>
<name>A0A1Z1M6B6_BOSMO</name>
<keyword evidence="3 5" id="KW-0687">Ribonucleoprotein</keyword>
<dbReference type="EMBL" id="MF101419">
    <property type="protein sequence ID" value="ARW61637.1"/>
    <property type="molecule type" value="Genomic_DNA"/>
</dbReference>
<dbReference type="NCBIfam" id="TIGR00009">
    <property type="entry name" value="L28"/>
    <property type="match status" value="1"/>
</dbReference>
<reference evidence="7" key="1">
    <citation type="journal article" date="2017" name="J. Phycol.">
        <title>Analysis of chloroplast genomes and a supermatrix inform reclassification of the Rhodomelaceae (Rhodophyta).</title>
        <authorList>
            <person name="Diaz-Tapia P."/>
            <person name="Maggs C.A."/>
            <person name="West J.A."/>
            <person name="Verbruggen H."/>
        </authorList>
    </citation>
    <scope>NUCLEOTIDE SEQUENCE</scope>
    <source>
        <strain evidence="7">JW3660</strain>
    </source>
</reference>
<dbReference type="GO" id="GO:0009507">
    <property type="term" value="C:chloroplast"/>
    <property type="evidence" value="ECO:0007669"/>
    <property type="project" value="UniProtKB-SubCell"/>
</dbReference>
<dbReference type="InterPro" id="IPR037147">
    <property type="entry name" value="Ribosomal_bL28_sf"/>
</dbReference>
<feature type="compositionally biased region" description="Basic residues" evidence="6">
    <location>
        <begin position="21"/>
        <end position="30"/>
    </location>
</feature>
<evidence type="ECO:0000256" key="5">
    <source>
        <dbReference type="HAMAP-Rule" id="MF_00373"/>
    </source>
</evidence>
<proteinExistence type="inferred from homology"/>
<feature type="region of interest" description="Disordered" evidence="6">
    <location>
        <begin position="1"/>
        <end position="30"/>
    </location>
</feature>
<evidence type="ECO:0000313" key="7">
    <source>
        <dbReference type="EMBL" id="ARW61637.1"/>
    </source>
</evidence>
<comment type="similarity">
    <text evidence="1 5">Belongs to the bacterial ribosomal protein bL28 family.</text>
</comment>
<dbReference type="InterPro" id="IPR001383">
    <property type="entry name" value="Ribosomal_bL28_bact-type"/>
</dbReference>
<dbReference type="HAMAP" id="MF_00373">
    <property type="entry name" value="Ribosomal_bL28"/>
    <property type="match status" value="1"/>
</dbReference>
<accession>A0A1Z1M6B6</accession>
<sequence length="64" mass="7436">MSRVCQISGKKANNGYSVSHSHVKTKKKQNINLQRKKIWSRAKGCWIRKKISTKAIKSFYKVDL</sequence>
<dbReference type="PANTHER" id="PTHR39080">
    <property type="entry name" value="50S RIBOSOMAL PROTEIN L28"/>
    <property type="match status" value="1"/>
</dbReference>
<organism evidence="7">
    <name type="scientific">Bostrychia moritziana</name>
    <name type="common">Red alga</name>
    <name type="synonym">Polysiphonia moritziana</name>
    <dbReference type="NCBI Taxonomy" id="103713"/>
    <lineage>
        <taxon>Eukaryota</taxon>
        <taxon>Rhodophyta</taxon>
        <taxon>Florideophyceae</taxon>
        <taxon>Rhodymeniophycidae</taxon>
        <taxon>Ceramiales</taxon>
        <taxon>Rhodomelaceae</taxon>
        <taxon>Bostrychia</taxon>
    </lineage>
</organism>
<dbReference type="SUPFAM" id="SSF143800">
    <property type="entry name" value="L28p-like"/>
    <property type="match status" value="1"/>
</dbReference>
<dbReference type="Pfam" id="PF00830">
    <property type="entry name" value="Ribosomal_L28"/>
    <property type="match status" value="1"/>
</dbReference>
<evidence type="ECO:0000256" key="3">
    <source>
        <dbReference type="ARBA" id="ARBA00023274"/>
    </source>
</evidence>
<dbReference type="GO" id="GO:0003735">
    <property type="term" value="F:structural constituent of ribosome"/>
    <property type="evidence" value="ECO:0007669"/>
    <property type="project" value="InterPro"/>
</dbReference>
<keyword evidence="7" id="KW-0934">Plastid</keyword>
<geneLocation type="chloroplast" evidence="7"/>
<dbReference type="GO" id="GO:1990904">
    <property type="term" value="C:ribonucleoprotein complex"/>
    <property type="evidence" value="ECO:0007669"/>
    <property type="project" value="UniProtKB-KW"/>
</dbReference>
<dbReference type="InterPro" id="IPR026569">
    <property type="entry name" value="Ribosomal_bL28"/>
</dbReference>
<dbReference type="InterPro" id="IPR034704">
    <property type="entry name" value="Ribosomal_bL28/bL31-like_sf"/>
</dbReference>